<keyword evidence="7 11" id="KW-0862">Zinc</keyword>
<dbReference type="EMBL" id="BANB01000663">
    <property type="protein sequence ID" value="GAN78168.1"/>
    <property type="molecule type" value="Genomic_DNA"/>
</dbReference>
<dbReference type="Proteomes" id="UP000032680">
    <property type="component" value="Unassembled WGS sequence"/>
</dbReference>
<sequence length="374" mass="39924">MLHLLHPAFLPDALRTAGAFAVVLGVLVFIHELGHYLAARWMGVHVEAFSIGFGRALAAWTDRRGTVWKVAWLPLGGYVKLHGQEQPGDVPDEVRAAWQPGRTFHDKPVWRRAVVVAAGPVANFLLAAVVFSALTLAIGNPVPTTLVGQVMPDTPAAHAGIASGDRILSIDGKPTHSFDDIVAIVTARPGQTLPVVVERGDARLTLQATPAAKTVDGKTIGQIGITNAPEYRRVGVGAAIGDGVRQTYEVTRQTLAGVWQIITGRRSADQLGGVIRIAQLSGHVAQLGIASMMTFIAVLSINLGLINLFPIPILDGGHLVFYLAEAVRGRPLPARAQEYSFRAGLAVILCLVLFSAWNDLTRLGFVRWVAGLIG</sequence>
<evidence type="ECO:0000256" key="9">
    <source>
        <dbReference type="ARBA" id="ARBA00023049"/>
    </source>
</evidence>
<comment type="caution">
    <text evidence="13">The sequence shown here is derived from an EMBL/GenBank/DDBJ whole genome shotgun (WGS) entry which is preliminary data.</text>
</comment>
<dbReference type="PANTHER" id="PTHR42837:SF2">
    <property type="entry name" value="MEMBRANE METALLOPROTEASE ARASP2, CHLOROPLASTIC-RELATED"/>
    <property type="match status" value="1"/>
</dbReference>
<proteinExistence type="inferred from homology"/>
<dbReference type="GO" id="GO:0006508">
    <property type="term" value="P:proteolysis"/>
    <property type="evidence" value="ECO:0007669"/>
    <property type="project" value="UniProtKB-KW"/>
</dbReference>
<dbReference type="InterPro" id="IPR001478">
    <property type="entry name" value="PDZ"/>
</dbReference>
<evidence type="ECO:0000256" key="8">
    <source>
        <dbReference type="ARBA" id="ARBA00022989"/>
    </source>
</evidence>
<keyword evidence="9 11" id="KW-0482">Metalloprotease</keyword>
<evidence type="ECO:0000256" key="1">
    <source>
        <dbReference type="ARBA" id="ARBA00001947"/>
    </source>
</evidence>
<dbReference type="InterPro" id="IPR041489">
    <property type="entry name" value="PDZ_6"/>
</dbReference>
<keyword evidence="14" id="KW-1185">Reference proteome</keyword>
<dbReference type="GO" id="GO:0004222">
    <property type="term" value="F:metalloendopeptidase activity"/>
    <property type="evidence" value="ECO:0007669"/>
    <property type="project" value="InterPro"/>
</dbReference>
<keyword evidence="6 11" id="KW-0378">Hydrolase</keyword>
<feature type="transmembrane region" description="Helical" evidence="11">
    <location>
        <begin position="12"/>
        <end position="30"/>
    </location>
</feature>
<comment type="similarity">
    <text evidence="3 11">Belongs to the peptidase M50B family.</text>
</comment>
<keyword evidence="10 11" id="KW-0472">Membrane</keyword>
<accession>A0A0D6PAE7</accession>
<feature type="transmembrane region" description="Helical" evidence="11">
    <location>
        <begin position="339"/>
        <end position="357"/>
    </location>
</feature>
<evidence type="ECO:0000313" key="13">
    <source>
        <dbReference type="EMBL" id="GAN78168.1"/>
    </source>
</evidence>
<feature type="domain" description="PDZ" evidence="12">
    <location>
        <begin position="146"/>
        <end position="185"/>
    </location>
</feature>
<dbReference type="Pfam" id="PF17820">
    <property type="entry name" value="PDZ_6"/>
    <property type="match status" value="1"/>
</dbReference>
<keyword evidence="4" id="KW-0645">Protease</keyword>
<evidence type="ECO:0000256" key="3">
    <source>
        <dbReference type="ARBA" id="ARBA00007931"/>
    </source>
</evidence>
<dbReference type="CDD" id="cd06163">
    <property type="entry name" value="S2P-M50_PDZ_RseP-like"/>
    <property type="match status" value="1"/>
</dbReference>
<evidence type="ECO:0000256" key="10">
    <source>
        <dbReference type="ARBA" id="ARBA00023136"/>
    </source>
</evidence>
<evidence type="ECO:0000256" key="11">
    <source>
        <dbReference type="RuleBase" id="RU362031"/>
    </source>
</evidence>
<evidence type="ECO:0000256" key="7">
    <source>
        <dbReference type="ARBA" id="ARBA00022833"/>
    </source>
</evidence>
<gene>
    <name evidence="13" type="ORF">Asru_0664_03</name>
</gene>
<name>A0A0D6PAE7_9PROT</name>
<evidence type="ECO:0000256" key="5">
    <source>
        <dbReference type="ARBA" id="ARBA00022692"/>
    </source>
</evidence>
<protein>
    <recommendedName>
        <fullName evidence="11">Zinc metalloprotease</fullName>
        <ecNumber evidence="11">3.4.24.-</ecNumber>
    </recommendedName>
</protein>
<keyword evidence="11" id="KW-0479">Metal-binding</keyword>
<comment type="subcellular location">
    <subcellularLocation>
        <location evidence="2">Membrane</location>
        <topology evidence="2">Multi-pass membrane protein</topology>
    </subcellularLocation>
</comment>
<dbReference type="EC" id="3.4.24.-" evidence="11"/>
<dbReference type="PROSITE" id="PS50106">
    <property type="entry name" value="PDZ"/>
    <property type="match status" value="1"/>
</dbReference>
<comment type="cofactor">
    <cofactor evidence="1 11">
        <name>Zn(2+)</name>
        <dbReference type="ChEBI" id="CHEBI:29105"/>
    </cofactor>
</comment>
<keyword evidence="5 11" id="KW-0812">Transmembrane</keyword>
<dbReference type="InterPro" id="IPR004387">
    <property type="entry name" value="Pept_M50_Zn"/>
</dbReference>
<reference evidence="13 14" key="1">
    <citation type="submission" date="2012-11" db="EMBL/GenBank/DDBJ databases">
        <title>Whole genome sequence of Acidisphaera rubrifaciens HS-AP3.</title>
        <authorList>
            <person name="Azuma Y."/>
            <person name="Higashiura N."/>
            <person name="Hirakawa H."/>
            <person name="Matsushita K."/>
        </authorList>
    </citation>
    <scope>NUCLEOTIDE SEQUENCE [LARGE SCALE GENOMIC DNA]</scope>
    <source>
        <strain evidence="13 14">HS-AP3</strain>
    </source>
</reference>
<dbReference type="Pfam" id="PF02163">
    <property type="entry name" value="Peptidase_M50"/>
    <property type="match status" value="1"/>
</dbReference>
<evidence type="ECO:0000256" key="2">
    <source>
        <dbReference type="ARBA" id="ARBA00004141"/>
    </source>
</evidence>
<dbReference type="SUPFAM" id="SSF50156">
    <property type="entry name" value="PDZ domain-like"/>
    <property type="match status" value="1"/>
</dbReference>
<dbReference type="GO" id="GO:0016020">
    <property type="term" value="C:membrane"/>
    <property type="evidence" value="ECO:0007669"/>
    <property type="project" value="UniProtKB-SubCell"/>
</dbReference>
<feature type="transmembrane region" description="Helical" evidence="11">
    <location>
        <begin position="284"/>
        <end position="303"/>
    </location>
</feature>
<dbReference type="InterPro" id="IPR008915">
    <property type="entry name" value="Peptidase_M50"/>
</dbReference>
<evidence type="ECO:0000256" key="6">
    <source>
        <dbReference type="ARBA" id="ARBA00022801"/>
    </source>
</evidence>
<dbReference type="NCBIfam" id="TIGR00054">
    <property type="entry name" value="RIP metalloprotease RseP"/>
    <property type="match status" value="1"/>
</dbReference>
<dbReference type="GO" id="GO:0046872">
    <property type="term" value="F:metal ion binding"/>
    <property type="evidence" value="ECO:0007669"/>
    <property type="project" value="UniProtKB-KW"/>
</dbReference>
<evidence type="ECO:0000256" key="4">
    <source>
        <dbReference type="ARBA" id="ARBA00022670"/>
    </source>
</evidence>
<dbReference type="AlphaFoldDB" id="A0A0D6PAE7"/>
<dbReference type="InterPro" id="IPR036034">
    <property type="entry name" value="PDZ_sf"/>
</dbReference>
<evidence type="ECO:0000313" key="14">
    <source>
        <dbReference type="Proteomes" id="UP000032680"/>
    </source>
</evidence>
<dbReference type="PANTHER" id="PTHR42837">
    <property type="entry name" value="REGULATOR OF SIGMA-E PROTEASE RSEP"/>
    <property type="match status" value="1"/>
</dbReference>
<keyword evidence="8 11" id="KW-1133">Transmembrane helix</keyword>
<evidence type="ECO:0000259" key="12">
    <source>
        <dbReference type="PROSITE" id="PS50106"/>
    </source>
</evidence>
<dbReference type="SMART" id="SM00228">
    <property type="entry name" value="PDZ"/>
    <property type="match status" value="1"/>
</dbReference>
<dbReference type="Gene3D" id="2.30.42.10">
    <property type="match status" value="1"/>
</dbReference>
<organism evidence="13 14">
    <name type="scientific">Acidisphaera rubrifaciens HS-AP3</name>
    <dbReference type="NCBI Taxonomy" id="1231350"/>
    <lineage>
        <taxon>Bacteria</taxon>
        <taxon>Pseudomonadati</taxon>
        <taxon>Pseudomonadota</taxon>
        <taxon>Alphaproteobacteria</taxon>
        <taxon>Acetobacterales</taxon>
        <taxon>Acetobacteraceae</taxon>
        <taxon>Acidisphaera</taxon>
    </lineage>
</organism>
<dbReference type="CDD" id="cd23081">
    <property type="entry name" value="cpPDZ_EcRseP-like"/>
    <property type="match status" value="1"/>
</dbReference>